<sequence>MKKVIFFTAVFVLFFNEVFSQNPYIYFDNQTSGYLIEGNTATFRLRISGAIATPILVTVTTETNTASSSDFTAINTVVTIPAGQTQSAQFFIPTTNDALPEYGEYFILKASVTTGNTSNLTNQRNVYIDDDDTIPNFYVSNGVGQKYEGTGNLGVSVSLTRPYNSPITFSCVTSNITTDTGDLTPVNTTLTIPAGQTLASTSIPITDDALVEANETFEIILTATSGNTNNTVVTSTITLLDNDTTPTLYILDGMVREGQNETVYVRLNRAYNSNVVVDISTAPGTASTADFTATTNTITFDPGSTSKSFVVAITNDAIDEPVEKFSINGTITSGNTTNTNATSEVSIQDNDGLPDLEIFADDGGYGVLEGDTYNYVSVSFSSALATDTVLQLTTVNGTAGAADFVPLATTVTIPAGQTMAFITVDTLLDTLQEPTENFSIVVTNPSATTFNSSATLLVDIRDNYNIRASDDSVESVFGVGTNFNLLTNDFLRGLPLNSSDAVSTLNANTIGATVNAQGEISIPATVPVSGGYYQLTYTVCEVANPTFCSSATIRVRVNSPLTASATAAYFDLNGDGYTNVGDVIKISYTISNIGNAPITNIVFDTVQGVTNFTGGPIASLAAGATDTTSFEAFYVLTQEDISTGFVNNYFFTIFNGIYNGVQVEGSTYNQGASDPGQLISLNVSNGLKLNAFIDSDSNSAQNGLEVSFPYGNYDYSINGGIVRNVYTNTFHYLYESDPSNVYNLTYNVDTPYYPYNSCATSYSNVTVPTGSGITTKDFPIIAIPYQDLSVYLTGSSSPRPGEPYRSLIVYRNYSNQLVPSGTLTFNKPTNASIIETSQSGVVINATGFTYNFTNLLPYETRTITIEMLTPTIPTVNLGDLLVSSASINEPSGDIVPLNNNSNLVQVIVGAYDPNDKMESHGGKILFSSFTPNDYLTYTIRFENTGTANANFVKITDVLDDKLEPSSIKMVHASADYILERVGASLTWKFNGINLPPSVEDTTIGKGYVIFQVKPKPGYAVGDIIPNFANIYFDTNPAIVTNTFNTEFVTTLGSSDYALTDLKYYPNPVKNSLTISNNFTIEKIEVNSILGQTVLVKEVNDLQTTIDFSSLTNGVYFITVTSQGENKVIKIIKE</sequence>
<dbReference type="InterPro" id="IPR055353">
    <property type="entry name" value="DUF7619"/>
</dbReference>
<dbReference type="SUPFAM" id="SSF141072">
    <property type="entry name" value="CalX-like"/>
    <property type="match status" value="4"/>
</dbReference>
<keyword evidence="1" id="KW-0732">Signal</keyword>
<dbReference type="PANTHER" id="PTHR11878:SF65">
    <property type="entry name" value="NA_CA-EXCHANGE PROTEIN, ISOFORM G"/>
    <property type="match status" value="1"/>
</dbReference>
<keyword evidence="3" id="KW-0106">Calcium</keyword>
<dbReference type="Proteomes" id="UP000295260">
    <property type="component" value="Unassembled WGS sequence"/>
</dbReference>
<keyword evidence="7" id="KW-1185">Reference proteome</keyword>
<feature type="domain" description="Calx-beta" evidence="5">
    <location>
        <begin position="124"/>
        <end position="222"/>
    </location>
</feature>
<name>A0A4R6Q879_9FLAO</name>
<dbReference type="GO" id="GO:0007154">
    <property type="term" value="P:cell communication"/>
    <property type="evidence" value="ECO:0007669"/>
    <property type="project" value="InterPro"/>
</dbReference>
<dbReference type="InterPro" id="IPR051171">
    <property type="entry name" value="CaCA"/>
</dbReference>
<dbReference type="InterPro" id="IPR038081">
    <property type="entry name" value="CalX-like_sf"/>
</dbReference>
<evidence type="ECO:0000256" key="1">
    <source>
        <dbReference type="ARBA" id="ARBA00022729"/>
    </source>
</evidence>
<organism evidence="6 7">
    <name type="scientific">Flavobacterium dankookense</name>
    <dbReference type="NCBI Taxonomy" id="706186"/>
    <lineage>
        <taxon>Bacteria</taxon>
        <taxon>Pseudomonadati</taxon>
        <taxon>Bacteroidota</taxon>
        <taxon>Flavobacteriia</taxon>
        <taxon>Flavobacteriales</taxon>
        <taxon>Flavobacteriaceae</taxon>
        <taxon>Flavobacterium</taxon>
    </lineage>
</organism>
<evidence type="ECO:0000313" key="6">
    <source>
        <dbReference type="EMBL" id="TDP58325.1"/>
    </source>
</evidence>
<keyword evidence="4" id="KW-0813">Transport</keyword>
<dbReference type="Pfam" id="PF24595">
    <property type="entry name" value="DUF7619"/>
    <property type="match status" value="1"/>
</dbReference>
<dbReference type="SMART" id="SM00237">
    <property type="entry name" value="Calx_beta"/>
    <property type="match status" value="3"/>
</dbReference>
<evidence type="ECO:0000259" key="5">
    <source>
        <dbReference type="SMART" id="SM00237"/>
    </source>
</evidence>
<dbReference type="InterPro" id="IPR026444">
    <property type="entry name" value="Secre_tail"/>
</dbReference>
<dbReference type="PANTHER" id="PTHR11878">
    <property type="entry name" value="SODIUM/CALCIUM EXCHANGER"/>
    <property type="match status" value="1"/>
</dbReference>
<dbReference type="InterPro" id="IPR047589">
    <property type="entry name" value="DUF11_rpt"/>
</dbReference>
<evidence type="ECO:0000313" key="7">
    <source>
        <dbReference type="Proteomes" id="UP000295260"/>
    </source>
</evidence>
<comment type="caution">
    <text evidence="6">The sequence shown here is derived from an EMBL/GenBank/DDBJ whole genome shotgun (WGS) entry which is preliminary data.</text>
</comment>
<dbReference type="NCBIfam" id="TIGR01451">
    <property type="entry name" value="B_ant_repeat"/>
    <property type="match status" value="1"/>
</dbReference>
<dbReference type="AlphaFoldDB" id="A0A4R6Q879"/>
<feature type="domain" description="Calx-beta" evidence="5">
    <location>
        <begin position="235"/>
        <end position="330"/>
    </location>
</feature>
<keyword evidence="4" id="KW-0406">Ion transport</keyword>
<dbReference type="Pfam" id="PF24346">
    <property type="entry name" value="DUF7507"/>
    <property type="match status" value="1"/>
</dbReference>
<evidence type="ECO:0000256" key="3">
    <source>
        <dbReference type="ARBA" id="ARBA00022837"/>
    </source>
</evidence>
<dbReference type="GO" id="GO:0016020">
    <property type="term" value="C:membrane"/>
    <property type="evidence" value="ECO:0007669"/>
    <property type="project" value="InterPro"/>
</dbReference>
<dbReference type="GO" id="GO:0030001">
    <property type="term" value="P:metal ion transport"/>
    <property type="evidence" value="ECO:0007669"/>
    <property type="project" value="TreeGrafter"/>
</dbReference>
<protein>
    <submittedName>
        <fullName evidence="6">Putative secreted protein (Por secretion system target)</fullName>
    </submittedName>
</protein>
<dbReference type="Pfam" id="PF03160">
    <property type="entry name" value="Calx-beta"/>
    <property type="match status" value="3"/>
</dbReference>
<evidence type="ECO:0000256" key="2">
    <source>
        <dbReference type="ARBA" id="ARBA00022737"/>
    </source>
</evidence>
<accession>A0A4R6Q879</accession>
<feature type="domain" description="Calx-beta" evidence="5">
    <location>
        <begin position="343"/>
        <end position="443"/>
    </location>
</feature>
<proteinExistence type="predicted"/>
<dbReference type="EMBL" id="SNXR01000015">
    <property type="protein sequence ID" value="TDP58325.1"/>
    <property type="molecule type" value="Genomic_DNA"/>
</dbReference>
<dbReference type="NCBIfam" id="TIGR04183">
    <property type="entry name" value="Por_Secre_tail"/>
    <property type="match status" value="1"/>
</dbReference>
<dbReference type="InterPro" id="IPR055354">
    <property type="entry name" value="DUF7507"/>
</dbReference>
<dbReference type="InterPro" id="IPR003644">
    <property type="entry name" value="Calx_beta"/>
</dbReference>
<dbReference type="RefSeq" id="WP_133533595.1">
    <property type="nucleotide sequence ID" value="NZ_SNXR01000015.1"/>
</dbReference>
<keyword evidence="2" id="KW-0677">Repeat</keyword>
<reference evidence="6 7" key="1">
    <citation type="submission" date="2019-03" db="EMBL/GenBank/DDBJ databases">
        <title>Genomic Encyclopedia of Archaeal and Bacterial Type Strains, Phase II (KMG-II): from individual species to whole genera.</title>
        <authorList>
            <person name="Goeker M."/>
        </authorList>
    </citation>
    <scope>NUCLEOTIDE SEQUENCE [LARGE SCALE GENOMIC DNA]</scope>
    <source>
        <strain evidence="6 7">DSM 25687</strain>
    </source>
</reference>
<evidence type="ECO:0000256" key="4">
    <source>
        <dbReference type="ARBA" id="ARBA00023065"/>
    </source>
</evidence>
<dbReference type="Pfam" id="PF18962">
    <property type="entry name" value="Por_Secre_tail"/>
    <property type="match status" value="1"/>
</dbReference>
<dbReference type="OrthoDB" id="1110367at2"/>
<dbReference type="Gene3D" id="2.60.40.2030">
    <property type="match status" value="4"/>
</dbReference>
<gene>
    <name evidence="6" type="ORF">BC748_2364</name>
</gene>